<dbReference type="EMBL" id="BGZK01000096">
    <property type="protein sequence ID" value="GBP18419.1"/>
    <property type="molecule type" value="Genomic_DNA"/>
</dbReference>
<accession>A0A4C1TWL1</accession>
<feature type="signal peptide" evidence="2">
    <location>
        <begin position="1"/>
        <end position="16"/>
    </location>
</feature>
<evidence type="ECO:0000313" key="3">
    <source>
        <dbReference type="EMBL" id="GBP18419.1"/>
    </source>
</evidence>
<keyword evidence="4" id="KW-1185">Reference proteome</keyword>
<feature type="region of interest" description="Disordered" evidence="1">
    <location>
        <begin position="183"/>
        <end position="216"/>
    </location>
</feature>
<keyword evidence="2" id="KW-0732">Signal</keyword>
<dbReference type="Proteomes" id="UP000299102">
    <property type="component" value="Unassembled WGS sequence"/>
</dbReference>
<proteinExistence type="predicted"/>
<gene>
    <name evidence="3" type="ORF">EVAR_14814_1</name>
</gene>
<sequence>MHFLFAAAFTLPTVDRVTQTRAVDGCTDACVCVLVVEFRADRGEWNIYGKSETNVMIPSLVSFVGKLLDAATCLWGRAARGARFSRFSLTEYLVNDLEKHELMLQHHLELTGHPRYHEQRYYFGFSEMILVHSLQIHDDQASMFSASTDCPTQSNWESSYAFSVGGVRVCGLAGGVGREVQGVRAEGEGGGPRRRTASSGQWHRDTAAARRTSPLI</sequence>
<name>A0A4C1TWL1_EUMVA</name>
<protein>
    <submittedName>
        <fullName evidence="3">Uncharacterized protein</fullName>
    </submittedName>
</protein>
<evidence type="ECO:0000256" key="2">
    <source>
        <dbReference type="SAM" id="SignalP"/>
    </source>
</evidence>
<reference evidence="3 4" key="1">
    <citation type="journal article" date="2019" name="Commun. Biol.">
        <title>The bagworm genome reveals a unique fibroin gene that provides high tensile strength.</title>
        <authorList>
            <person name="Kono N."/>
            <person name="Nakamura H."/>
            <person name="Ohtoshi R."/>
            <person name="Tomita M."/>
            <person name="Numata K."/>
            <person name="Arakawa K."/>
        </authorList>
    </citation>
    <scope>NUCLEOTIDE SEQUENCE [LARGE SCALE GENOMIC DNA]</scope>
</reference>
<comment type="caution">
    <text evidence="3">The sequence shown here is derived from an EMBL/GenBank/DDBJ whole genome shotgun (WGS) entry which is preliminary data.</text>
</comment>
<evidence type="ECO:0000313" key="4">
    <source>
        <dbReference type="Proteomes" id="UP000299102"/>
    </source>
</evidence>
<dbReference type="AlphaFoldDB" id="A0A4C1TWL1"/>
<feature type="chain" id="PRO_5020026003" evidence="2">
    <location>
        <begin position="17"/>
        <end position="216"/>
    </location>
</feature>
<evidence type="ECO:0000256" key="1">
    <source>
        <dbReference type="SAM" id="MobiDB-lite"/>
    </source>
</evidence>
<organism evidence="3 4">
    <name type="scientific">Eumeta variegata</name>
    <name type="common">Bagworm moth</name>
    <name type="synonym">Eumeta japonica</name>
    <dbReference type="NCBI Taxonomy" id="151549"/>
    <lineage>
        <taxon>Eukaryota</taxon>
        <taxon>Metazoa</taxon>
        <taxon>Ecdysozoa</taxon>
        <taxon>Arthropoda</taxon>
        <taxon>Hexapoda</taxon>
        <taxon>Insecta</taxon>
        <taxon>Pterygota</taxon>
        <taxon>Neoptera</taxon>
        <taxon>Endopterygota</taxon>
        <taxon>Lepidoptera</taxon>
        <taxon>Glossata</taxon>
        <taxon>Ditrysia</taxon>
        <taxon>Tineoidea</taxon>
        <taxon>Psychidae</taxon>
        <taxon>Oiketicinae</taxon>
        <taxon>Eumeta</taxon>
    </lineage>
</organism>